<dbReference type="CDD" id="cd00077">
    <property type="entry name" value="HDc"/>
    <property type="match status" value="1"/>
</dbReference>
<dbReference type="RefSeq" id="WP_273951914.1">
    <property type="nucleotide sequence ID" value="NZ_JAQSIP010000005.1"/>
</dbReference>
<dbReference type="InterPro" id="IPR003607">
    <property type="entry name" value="HD/PDEase_dom"/>
</dbReference>
<accession>A0ABT5MZG2</accession>
<evidence type="ECO:0000256" key="2">
    <source>
        <dbReference type="SAM" id="MobiDB-lite"/>
    </source>
</evidence>
<dbReference type="InterPro" id="IPR001789">
    <property type="entry name" value="Sig_transdc_resp-reg_receiver"/>
</dbReference>
<dbReference type="Pfam" id="PF00072">
    <property type="entry name" value="Response_reg"/>
    <property type="match status" value="1"/>
</dbReference>
<keyword evidence="6" id="KW-1185">Reference proteome</keyword>
<keyword evidence="1" id="KW-0597">Phosphoprotein</keyword>
<dbReference type="PROSITE" id="PS50110">
    <property type="entry name" value="RESPONSE_REGULATORY"/>
    <property type="match status" value="1"/>
</dbReference>
<reference evidence="5 6" key="1">
    <citation type="submission" date="2023-02" db="EMBL/GenBank/DDBJ databases">
        <title>Bacterial whole genomic sequence of Curvibacter sp. HBC61.</title>
        <authorList>
            <person name="Le V."/>
            <person name="Ko S.-R."/>
            <person name="Ahn C.-Y."/>
            <person name="Oh H.-M."/>
        </authorList>
    </citation>
    <scope>NUCLEOTIDE SEQUENCE [LARGE SCALE GENOMIC DNA]</scope>
    <source>
        <strain evidence="5 6">HBC61</strain>
    </source>
</reference>
<feature type="region of interest" description="Disordered" evidence="2">
    <location>
        <begin position="458"/>
        <end position="485"/>
    </location>
</feature>
<name>A0ABT5MZG2_9BURK</name>
<dbReference type="SUPFAM" id="SSF109604">
    <property type="entry name" value="HD-domain/PDEase-like"/>
    <property type="match status" value="1"/>
</dbReference>
<dbReference type="PANTHER" id="PTHR45228">
    <property type="entry name" value="CYCLIC DI-GMP PHOSPHODIESTERASE TM_0186-RELATED"/>
    <property type="match status" value="1"/>
</dbReference>
<evidence type="ECO:0000259" key="4">
    <source>
        <dbReference type="PROSITE" id="PS51832"/>
    </source>
</evidence>
<organism evidence="5 6">
    <name type="scientific">Curvibacter cyanobacteriorum</name>
    <dbReference type="NCBI Taxonomy" id="3026422"/>
    <lineage>
        <taxon>Bacteria</taxon>
        <taxon>Pseudomonadati</taxon>
        <taxon>Pseudomonadota</taxon>
        <taxon>Betaproteobacteria</taxon>
        <taxon>Burkholderiales</taxon>
        <taxon>Comamonadaceae</taxon>
        <taxon>Curvibacter</taxon>
    </lineage>
</organism>
<comment type="caution">
    <text evidence="5">The sequence shown here is derived from an EMBL/GenBank/DDBJ whole genome shotgun (WGS) entry which is preliminary data.</text>
</comment>
<evidence type="ECO:0000313" key="6">
    <source>
        <dbReference type="Proteomes" id="UP001528673"/>
    </source>
</evidence>
<dbReference type="PANTHER" id="PTHR45228:SF8">
    <property type="entry name" value="TWO-COMPONENT RESPONSE REGULATOR-RELATED"/>
    <property type="match status" value="1"/>
</dbReference>
<dbReference type="InterPro" id="IPR052020">
    <property type="entry name" value="Cyclic_di-GMP/3'3'-cGAMP_PDE"/>
</dbReference>
<dbReference type="EMBL" id="JAQSIP010000005">
    <property type="protein sequence ID" value="MDD0839457.1"/>
    <property type="molecule type" value="Genomic_DNA"/>
</dbReference>
<feature type="domain" description="HD-GYP" evidence="4">
    <location>
        <begin position="203"/>
        <end position="399"/>
    </location>
</feature>
<feature type="domain" description="Response regulatory" evidence="3">
    <location>
        <begin position="40"/>
        <end position="155"/>
    </location>
</feature>
<dbReference type="Pfam" id="PF13487">
    <property type="entry name" value="HD_5"/>
    <property type="match status" value="1"/>
</dbReference>
<dbReference type="Gene3D" id="3.40.50.2300">
    <property type="match status" value="1"/>
</dbReference>
<dbReference type="CDD" id="cd17569">
    <property type="entry name" value="REC_HupR-like"/>
    <property type="match status" value="1"/>
</dbReference>
<protein>
    <submittedName>
        <fullName evidence="5">Response regulator</fullName>
    </submittedName>
</protein>
<feature type="modified residue" description="4-aspartylphosphate" evidence="1">
    <location>
        <position position="89"/>
    </location>
</feature>
<gene>
    <name evidence="5" type="ORF">PSQ40_12810</name>
</gene>
<sequence length="485" mass="52769">MDTELDTQDPGDTPDAQTGLATTEVPALATLAAAAVQPWTVLCVDDEPSILSALRRVLRAEGCRLLTATGGVEALAILATESIDVVVSDMRMPGMDGAQLLAKVREQWPQTARILLTGYADMDATIAAINNGQIYRYIHKPWDEHELRLTVRQAAERQQLERERLRLHDLTEAQNKELTELNIGLEARVAERTAELSVAHDRLKRNYLNIIRTFSSLLELRGGVMAGHGKRVADLARRMGVALELPTEQIQDLFVAGLVHDLGFTAIPENVLTIPQMLLGPAEMNAYRRHPVLAAQALMALDDMQGVIPIIRGHHERFDGKGFPDRLMGQDIPLGARIVAVADHYDDLVHGHITGKPLKDDQAKSLLQRGAGEQFDPELLALLIRLTEEQPSHHVLKEVRAAELKPGMVIGRDLKTAENVVLLAAGQVLSTGLVQRIQRFEEREGSPVVLWVRDTSAGTPAAGAHPRPGTAASAAGAGARAAATH</sequence>
<proteinExistence type="predicted"/>
<dbReference type="SUPFAM" id="SSF52172">
    <property type="entry name" value="CheY-like"/>
    <property type="match status" value="1"/>
</dbReference>
<dbReference type="PROSITE" id="PS51832">
    <property type="entry name" value="HD_GYP"/>
    <property type="match status" value="1"/>
</dbReference>
<dbReference type="SMART" id="SM00448">
    <property type="entry name" value="REC"/>
    <property type="match status" value="1"/>
</dbReference>
<evidence type="ECO:0000313" key="5">
    <source>
        <dbReference type="EMBL" id="MDD0839457.1"/>
    </source>
</evidence>
<dbReference type="Gene3D" id="1.10.3210.10">
    <property type="entry name" value="Hypothetical protein af1432"/>
    <property type="match status" value="1"/>
</dbReference>
<dbReference type="InterPro" id="IPR011006">
    <property type="entry name" value="CheY-like_superfamily"/>
</dbReference>
<feature type="compositionally biased region" description="Low complexity" evidence="2">
    <location>
        <begin position="469"/>
        <end position="485"/>
    </location>
</feature>
<dbReference type="Proteomes" id="UP001528673">
    <property type="component" value="Unassembled WGS sequence"/>
</dbReference>
<dbReference type="InterPro" id="IPR037522">
    <property type="entry name" value="HD_GYP_dom"/>
</dbReference>
<evidence type="ECO:0000256" key="1">
    <source>
        <dbReference type="PROSITE-ProRule" id="PRU00169"/>
    </source>
</evidence>
<evidence type="ECO:0000259" key="3">
    <source>
        <dbReference type="PROSITE" id="PS50110"/>
    </source>
</evidence>